<dbReference type="AlphaFoldDB" id="A0A0P1IIY5"/>
<dbReference type="GO" id="GO:0016829">
    <property type="term" value="F:lyase activity"/>
    <property type="evidence" value="ECO:0007669"/>
    <property type="project" value="InterPro"/>
</dbReference>
<dbReference type="GeneID" id="83881304"/>
<dbReference type="Pfam" id="PF19305">
    <property type="entry name" value="MmgE_PrpD_C"/>
    <property type="match status" value="1"/>
</dbReference>
<accession>A0A0P1IIY5</accession>
<evidence type="ECO:0000256" key="1">
    <source>
        <dbReference type="ARBA" id="ARBA00006174"/>
    </source>
</evidence>
<dbReference type="Proteomes" id="UP000051870">
    <property type="component" value="Unassembled WGS sequence"/>
</dbReference>
<dbReference type="Gene3D" id="3.30.1330.120">
    <property type="entry name" value="2-methylcitrate dehydratase PrpD"/>
    <property type="match status" value="1"/>
</dbReference>
<name>A0A0P1IIY5_9RHOB</name>
<feature type="domain" description="MmgE/PrpD N-terminal" evidence="2">
    <location>
        <begin position="6"/>
        <end position="225"/>
    </location>
</feature>
<evidence type="ECO:0000259" key="2">
    <source>
        <dbReference type="Pfam" id="PF03972"/>
    </source>
</evidence>
<dbReference type="Pfam" id="PF03972">
    <property type="entry name" value="MmgE_PrpD_N"/>
    <property type="match status" value="1"/>
</dbReference>
<comment type="similarity">
    <text evidence="1">Belongs to the PrpD family.</text>
</comment>
<dbReference type="SUPFAM" id="SSF103378">
    <property type="entry name" value="2-methylcitrate dehydratase PrpD"/>
    <property type="match status" value="1"/>
</dbReference>
<dbReference type="EMBL" id="CYTW01000002">
    <property type="protein sequence ID" value="CUJ99976.1"/>
    <property type="molecule type" value="Genomic_DNA"/>
</dbReference>
<dbReference type="InterPro" id="IPR005656">
    <property type="entry name" value="MmgE_PrpD"/>
</dbReference>
<gene>
    <name evidence="4" type="ORF">PH7735_02279</name>
</gene>
<evidence type="ECO:0000313" key="4">
    <source>
        <dbReference type="EMBL" id="CUJ99976.1"/>
    </source>
</evidence>
<keyword evidence="5" id="KW-1185">Reference proteome</keyword>
<dbReference type="PANTHER" id="PTHR16943">
    <property type="entry name" value="2-METHYLCITRATE DEHYDRATASE-RELATED"/>
    <property type="match status" value="1"/>
</dbReference>
<proteinExistence type="inferred from homology"/>
<organism evidence="4 5">
    <name type="scientific">Shimia thalassica</name>
    <dbReference type="NCBI Taxonomy" id="1715693"/>
    <lineage>
        <taxon>Bacteria</taxon>
        <taxon>Pseudomonadati</taxon>
        <taxon>Pseudomonadota</taxon>
        <taxon>Alphaproteobacteria</taxon>
        <taxon>Rhodobacterales</taxon>
        <taxon>Roseobacteraceae</taxon>
    </lineage>
</organism>
<feature type="domain" description="MmgE/PrpD C-terminal" evidence="3">
    <location>
        <begin position="250"/>
        <end position="410"/>
    </location>
</feature>
<dbReference type="PANTHER" id="PTHR16943:SF8">
    <property type="entry name" value="2-METHYLCITRATE DEHYDRATASE"/>
    <property type="match status" value="1"/>
</dbReference>
<dbReference type="InterPro" id="IPR045337">
    <property type="entry name" value="MmgE_PrpD_C"/>
</dbReference>
<dbReference type="InterPro" id="IPR042188">
    <property type="entry name" value="MmgE/PrpD_sf_2"/>
</dbReference>
<dbReference type="Gene3D" id="1.10.4100.10">
    <property type="entry name" value="2-methylcitrate dehydratase PrpD"/>
    <property type="match status" value="1"/>
</dbReference>
<dbReference type="InterPro" id="IPR042183">
    <property type="entry name" value="MmgE/PrpD_sf_1"/>
</dbReference>
<protein>
    <submittedName>
        <fullName evidence="4">MmgE/PrpD family protein</fullName>
    </submittedName>
</protein>
<dbReference type="InterPro" id="IPR036148">
    <property type="entry name" value="MmgE/PrpD_sf"/>
</dbReference>
<dbReference type="STRING" id="1715693.PH7735_02279"/>
<dbReference type="RefSeq" id="WP_058311462.1">
    <property type="nucleotide sequence ID" value="NZ_CYTW01000002.1"/>
</dbReference>
<evidence type="ECO:0000259" key="3">
    <source>
        <dbReference type="Pfam" id="PF19305"/>
    </source>
</evidence>
<dbReference type="InterPro" id="IPR045336">
    <property type="entry name" value="MmgE_PrpD_N"/>
</dbReference>
<evidence type="ECO:0000313" key="5">
    <source>
        <dbReference type="Proteomes" id="UP000051870"/>
    </source>
</evidence>
<sequence>MANPITFIHALTWDSLSDAVKTQAELNLLDVLGVGAGGFPTPTSQIIRDHAHEDFGGTIPLLFDGRMASPLGGALAAGMMIDSLDGHDGFNPAKGHIAAPMVPAALMAAHVANASGRAFLEAVVVGYEIGARTAMAQHATCPDYHTSGSWGAVAAAAAASRLMGLDADTTRHALGIAEYHAPRSQMMRCIDFPTMVKDGAGWGAMTGLSAARLAAKGFTGAPAITVEDAPDFWADLGERWYILEQYYKPYPVCRWAQAPMEGAMALQQTHDVGTSDIESIEIHTFLESVRLATKRPRNGEEAQYSTSFPVAAALVHQDVRPEHLEGAALQDAEVLRLSDATEVIESDFANEKFPAQRFARTTLRLKNGTKLEGAWMEPKWDHTKPPTAQELRDKFHGLADPVIGAERAMHIENGLRELANGPLSTLTDHLFTPIKS</sequence>
<reference evidence="5" key="1">
    <citation type="submission" date="2015-09" db="EMBL/GenBank/DDBJ databases">
        <authorList>
            <person name="Rodrigo-Torres Lidia"/>
            <person name="Arahal R.David."/>
        </authorList>
    </citation>
    <scope>NUCLEOTIDE SEQUENCE [LARGE SCALE GENOMIC DNA]</scope>
    <source>
        <strain evidence="5">CECT 7735</strain>
    </source>
</reference>